<sequence>MIGSSMDLAITTMPMGIDRHGMPFSIQVIASPNNDKLSLSVVEELSKHFGGWTPPCPVNVSKQSL</sequence>
<dbReference type="OrthoDB" id="6428749at2759"/>
<dbReference type="PANTHER" id="PTHR43372:SF4">
    <property type="entry name" value="FATTY-ACID AMIDE HYDROLASE 2"/>
    <property type="match status" value="1"/>
</dbReference>
<protein>
    <recommendedName>
        <fullName evidence="3">Amidase domain-containing protein</fullName>
    </recommendedName>
</protein>
<dbReference type="Gene3D" id="3.90.1300.10">
    <property type="entry name" value="Amidase signature (AS) domain"/>
    <property type="match status" value="1"/>
</dbReference>
<comment type="caution">
    <text evidence="1">The sequence shown here is derived from an EMBL/GenBank/DDBJ whole genome shotgun (WGS) entry which is preliminary data.</text>
</comment>
<gene>
    <name evidence="1" type="ORF">BLA29_014800</name>
</gene>
<dbReference type="SUPFAM" id="SSF75304">
    <property type="entry name" value="Amidase signature (AS) enzymes"/>
    <property type="match status" value="1"/>
</dbReference>
<keyword evidence="2" id="KW-1185">Reference proteome</keyword>
<evidence type="ECO:0000313" key="1">
    <source>
        <dbReference type="EMBL" id="OTF75274.1"/>
    </source>
</evidence>
<evidence type="ECO:0008006" key="3">
    <source>
        <dbReference type="Google" id="ProtNLM"/>
    </source>
</evidence>
<dbReference type="GO" id="GO:0012505">
    <property type="term" value="C:endomembrane system"/>
    <property type="evidence" value="ECO:0007669"/>
    <property type="project" value="TreeGrafter"/>
</dbReference>
<dbReference type="EMBL" id="MUJZ01042744">
    <property type="protein sequence ID" value="OTF75274.1"/>
    <property type="molecule type" value="Genomic_DNA"/>
</dbReference>
<dbReference type="Proteomes" id="UP000194236">
    <property type="component" value="Unassembled WGS sequence"/>
</dbReference>
<dbReference type="AlphaFoldDB" id="A0A1Y3B5F9"/>
<organism evidence="1 2">
    <name type="scientific">Euroglyphus maynei</name>
    <name type="common">Mayne's house dust mite</name>
    <dbReference type="NCBI Taxonomy" id="6958"/>
    <lineage>
        <taxon>Eukaryota</taxon>
        <taxon>Metazoa</taxon>
        <taxon>Ecdysozoa</taxon>
        <taxon>Arthropoda</taxon>
        <taxon>Chelicerata</taxon>
        <taxon>Arachnida</taxon>
        <taxon>Acari</taxon>
        <taxon>Acariformes</taxon>
        <taxon>Sarcoptiformes</taxon>
        <taxon>Astigmata</taxon>
        <taxon>Psoroptidia</taxon>
        <taxon>Analgoidea</taxon>
        <taxon>Pyroglyphidae</taxon>
        <taxon>Pyroglyphinae</taxon>
        <taxon>Euroglyphus</taxon>
    </lineage>
</organism>
<proteinExistence type="predicted"/>
<dbReference type="PANTHER" id="PTHR43372">
    <property type="entry name" value="FATTY-ACID AMIDE HYDROLASE"/>
    <property type="match status" value="1"/>
</dbReference>
<reference evidence="1 2" key="1">
    <citation type="submission" date="2017-03" db="EMBL/GenBank/DDBJ databases">
        <title>Genome Survey of Euroglyphus maynei.</title>
        <authorList>
            <person name="Arlian L.G."/>
            <person name="Morgan M.S."/>
            <person name="Rider S.D."/>
        </authorList>
    </citation>
    <scope>NUCLEOTIDE SEQUENCE [LARGE SCALE GENOMIC DNA]</scope>
    <source>
        <strain evidence="1">Arlian Lab</strain>
        <tissue evidence="1">Whole body</tissue>
    </source>
</reference>
<evidence type="ECO:0000313" key="2">
    <source>
        <dbReference type="Proteomes" id="UP000194236"/>
    </source>
</evidence>
<name>A0A1Y3B5F9_EURMA</name>
<dbReference type="InterPro" id="IPR052739">
    <property type="entry name" value="FAAH2"/>
</dbReference>
<accession>A0A1Y3B5F9</accession>
<dbReference type="InterPro" id="IPR036928">
    <property type="entry name" value="AS_sf"/>
</dbReference>